<name>A0A8H6MHP7_9AGAR</name>
<dbReference type="EMBL" id="JACGCI010000001">
    <property type="protein sequence ID" value="KAF6765887.1"/>
    <property type="molecule type" value="Genomic_DNA"/>
</dbReference>
<protein>
    <submittedName>
        <fullName evidence="1">Uncharacterized protein</fullName>
    </submittedName>
</protein>
<comment type="caution">
    <text evidence="1">The sequence shown here is derived from an EMBL/GenBank/DDBJ whole genome shotgun (WGS) entry which is preliminary data.</text>
</comment>
<dbReference type="OrthoDB" id="2786563at2759"/>
<evidence type="ECO:0000313" key="2">
    <source>
        <dbReference type="Proteomes" id="UP000521943"/>
    </source>
</evidence>
<dbReference type="AlphaFoldDB" id="A0A8H6MHP7"/>
<keyword evidence="2" id="KW-1185">Reference proteome</keyword>
<sequence length="664" mass="75462">MGPDQMYHHTIFCSVPEEVTKQILERCIAIPDDLFCDHSHSFGNYHVGDESSSVLLEVCRRWMHVGTPLLYETIVLRTKSQTLALKATLEGNPALCKYVKKIRVEESQGMAIASIMEWCQNTVTHIFIDLRPLGHAADSSNGLQKGLQFAHLNPRDAFLQFFQGTRQWYHAELDSLGIRLIQAVSTCTSLKYIYLARFPRLHDSLDHLSKIQTLVEVRLTDGWMDGDQVVKLSKDDRHFLKKFRPQDFCLKNARHNINLDLSWKTVLESGENWQTFRQTGSCKRTIAIPSPAISLDITALDVLDMHSRTSILNRIMSHLVDVKPIDGYLSPPPSDSGIWKGGHFKAISCVSQELRNISVPWLFSDITLISVTLGDFDKFLHTTGYGKYIRHMRTGAWPTVTRLYSNPDFYHVLQQCTGLLSLTDRFRQAQKWMTGLTPRELGAISRIAGGSLQRLDVPISQDTPPLPPSVDVTCIASALLGFRFLRSLNWTSGHLIKLQENTSLLLDALPCLTALTYASSNNSLLNLLSRMKLPSLEELIMPEEDRMSGYKFFLWTHRSKLRCLSLSVPPTISGLFTRWCPNLAVLTLKTRASKAFTMGDPWKPLSFNEVLENWALELVVIIHAEREREALLKKELNFLKEVSLSGFKNLKSVQFRSHEWPVDQ</sequence>
<gene>
    <name evidence="1" type="ORF">DFP72DRAFT_1057095</name>
</gene>
<evidence type="ECO:0000313" key="1">
    <source>
        <dbReference type="EMBL" id="KAF6765887.1"/>
    </source>
</evidence>
<dbReference type="Proteomes" id="UP000521943">
    <property type="component" value="Unassembled WGS sequence"/>
</dbReference>
<reference evidence="1 2" key="1">
    <citation type="submission" date="2020-07" db="EMBL/GenBank/DDBJ databases">
        <title>Comparative genomics of pyrophilous fungi reveals a link between fire events and developmental genes.</title>
        <authorList>
            <consortium name="DOE Joint Genome Institute"/>
            <person name="Steindorff A.S."/>
            <person name="Carver A."/>
            <person name="Calhoun S."/>
            <person name="Stillman K."/>
            <person name="Liu H."/>
            <person name="Lipzen A."/>
            <person name="Pangilinan J."/>
            <person name="Labutti K."/>
            <person name="Bruns T.D."/>
            <person name="Grigoriev I.V."/>
        </authorList>
    </citation>
    <scope>NUCLEOTIDE SEQUENCE [LARGE SCALE GENOMIC DNA]</scope>
    <source>
        <strain evidence="1 2">CBS 144469</strain>
    </source>
</reference>
<proteinExistence type="predicted"/>
<accession>A0A8H6MHP7</accession>
<organism evidence="1 2">
    <name type="scientific">Ephemerocybe angulata</name>
    <dbReference type="NCBI Taxonomy" id="980116"/>
    <lineage>
        <taxon>Eukaryota</taxon>
        <taxon>Fungi</taxon>
        <taxon>Dikarya</taxon>
        <taxon>Basidiomycota</taxon>
        <taxon>Agaricomycotina</taxon>
        <taxon>Agaricomycetes</taxon>
        <taxon>Agaricomycetidae</taxon>
        <taxon>Agaricales</taxon>
        <taxon>Agaricineae</taxon>
        <taxon>Psathyrellaceae</taxon>
        <taxon>Ephemerocybe</taxon>
    </lineage>
</organism>